<protein>
    <submittedName>
        <fullName evidence="1">Uncharacterized protein</fullName>
    </submittedName>
</protein>
<comment type="caution">
    <text evidence="1">The sequence shown here is derived from an EMBL/GenBank/DDBJ whole genome shotgun (WGS) entry which is preliminary data.</text>
</comment>
<gene>
    <name evidence="1" type="ORF">HK099_001233</name>
</gene>
<keyword evidence="2" id="KW-1185">Reference proteome</keyword>
<sequence length="78" mass="8897">MHLSCQISGSQTLLLETWSIAGKTLETKEFLILKDEDPTCKKFWRFLDVRLIQPLNEVLPQKALASTSGNFLVISYIK</sequence>
<name>A0AAD5XX34_9FUNG</name>
<evidence type="ECO:0000313" key="1">
    <source>
        <dbReference type="EMBL" id="KAJ3204195.1"/>
    </source>
</evidence>
<reference evidence="1" key="1">
    <citation type="submission" date="2020-05" db="EMBL/GenBank/DDBJ databases">
        <title>Phylogenomic resolution of chytrid fungi.</title>
        <authorList>
            <person name="Stajich J.E."/>
            <person name="Amses K."/>
            <person name="Simmons R."/>
            <person name="Seto K."/>
            <person name="Myers J."/>
            <person name="Bonds A."/>
            <person name="Quandt C.A."/>
            <person name="Barry K."/>
            <person name="Liu P."/>
            <person name="Grigoriev I."/>
            <person name="Longcore J.E."/>
            <person name="James T.Y."/>
        </authorList>
    </citation>
    <scope>NUCLEOTIDE SEQUENCE</scope>
    <source>
        <strain evidence="1">JEL0476</strain>
    </source>
</reference>
<proteinExistence type="predicted"/>
<dbReference type="EMBL" id="JADGJW010001328">
    <property type="protein sequence ID" value="KAJ3204195.1"/>
    <property type="molecule type" value="Genomic_DNA"/>
</dbReference>
<dbReference type="AlphaFoldDB" id="A0AAD5XX34"/>
<evidence type="ECO:0000313" key="2">
    <source>
        <dbReference type="Proteomes" id="UP001211065"/>
    </source>
</evidence>
<organism evidence="1 2">
    <name type="scientific">Clydaea vesicula</name>
    <dbReference type="NCBI Taxonomy" id="447962"/>
    <lineage>
        <taxon>Eukaryota</taxon>
        <taxon>Fungi</taxon>
        <taxon>Fungi incertae sedis</taxon>
        <taxon>Chytridiomycota</taxon>
        <taxon>Chytridiomycota incertae sedis</taxon>
        <taxon>Chytridiomycetes</taxon>
        <taxon>Lobulomycetales</taxon>
        <taxon>Lobulomycetaceae</taxon>
        <taxon>Clydaea</taxon>
    </lineage>
</organism>
<accession>A0AAD5XX34</accession>
<dbReference type="Proteomes" id="UP001211065">
    <property type="component" value="Unassembled WGS sequence"/>
</dbReference>
<feature type="non-terminal residue" evidence="1">
    <location>
        <position position="78"/>
    </location>
</feature>